<accession>A0A4P9Y0C1</accession>
<keyword evidence="5" id="KW-1185">Reference proteome</keyword>
<feature type="domain" description="ABC transporter" evidence="3">
    <location>
        <begin position="12"/>
        <end position="147"/>
    </location>
</feature>
<dbReference type="OrthoDB" id="6500128at2759"/>
<evidence type="ECO:0000256" key="1">
    <source>
        <dbReference type="ARBA" id="ARBA00022741"/>
    </source>
</evidence>
<dbReference type="InterPro" id="IPR027417">
    <property type="entry name" value="P-loop_NTPase"/>
</dbReference>
<organism evidence="4 5">
    <name type="scientific">Piptocephalis cylindrospora</name>
    <dbReference type="NCBI Taxonomy" id="1907219"/>
    <lineage>
        <taxon>Eukaryota</taxon>
        <taxon>Fungi</taxon>
        <taxon>Fungi incertae sedis</taxon>
        <taxon>Zoopagomycota</taxon>
        <taxon>Zoopagomycotina</taxon>
        <taxon>Zoopagomycetes</taxon>
        <taxon>Zoopagales</taxon>
        <taxon>Piptocephalidaceae</taxon>
        <taxon>Piptocephalis</taxon>
    </lineage>
</organism>
<evidence type="ECO:0000313" key="5">
    <source>
        <dbReference type="Proteomes" id="UP000267251"/>
    </source>
</evidence>
<keyword evidence="4" id="KW-0378">Hydrolase</keyword>
<sequence length="151" mass="16376">WGHTVKPTLTFLNLQVHQDEVVAVVGDVGSGKSSLLAALMGQLRHTQGLAQLYFSRRAAFAYVGPEPWLVRATLRENIVFGRPWDPERYEGVIKACALGGELTRMARGDATEIADGGGNLSVGQRQRVALARAAYGTSPLLLLDDPFRGMN</sequence>
<evidence type="ECO:0000259" key="3">
    <source>
        <dbReference type="Pfam" id="PF00005"/>
    </source>
</evidence>
<gene>
    <name evidence="4" type="ORF">BJ684DRAFT_3066</name>
</gene>
<dbReference type="GO" id="GO:0016887">
    <property type="term" value="F:ATP hydrolysis activity"/>
    <property type="evidence" value="ECO:0007669"/>
    <property type="project" value="InterPro"/>
</dbReference>
<dbReference type="Gene3D" id="3.40.50.300">
    <property type="entry name" value="P-loop containing nucleotide triphosphate hydrolases"/>
    <property type="match status" value="1"/>
</dbReference>
<dbReference type="InterPro" id="IPR003439">
    <property type="entry name" value="ABC_transporter-like_ATP-bd"/>
</dbReference>
<dbReference type="GO" id="GO:0042626">
    <property type="term" value="F:ATPase-coupled transmembrane transporter activity"/>
    <property type="evidence" value="ECO:0007669"/>
    <property type="project" value="TreeGrafter"/>
</dbReference>
<reference evidence="5" key="1">
    <citation type="journal article" date="2018" name="Nat. Microbiol.">
        <title>Leveraging single-cell genomics to expand the fungal tree of life.</title>
        <authorList>
            <person name="Ahrendt S.R."/>
            <person name="Quandt C.A."/>
            <person name="Ciobanu D."/>
            <person name="Clum A."/>
            <person name="Salamov A."/>
            <person name="Andreopoulos B."/>
            <person name="Cheng J.F."/>
            <person name="Woyke T."/>
            <person name="Pelin A."/>
            <person name="Henrissat B."/>
            <person name="Reynolds N.K."/>
            <person name="Benny G.L."/>
            <person name="Smith M.E."/>
            <person name="James T.Y."/>
            <person name="Grigoriev I.V."/>
        </authorList>
    </citation>
    <scope>NUCLEOTIDE SEQUENCE [LARGE SCALE GENOMIC DNA]</scope>
</reference>
<evidence type="ECO:0000313" key="4">
    <source>
        <dbReference type="EMBL" id="RKP11471.1"/>
    </source>
</evidence>
<protein>
    <submittedName>
        <fullName evidence="4">P-loop containing nucleoside triphosphate hydrolase protein</fullName>
    </submittedName>
</protein>
<feature type="non-terminal residue" evidence="4">
    <location>
        <position position="151"/>
    </location>
</feature>
<dbReference type="EMBL" id="KZ988884">
    <property type="protein sequence ID" value="RKP11471.1"/>
    <property type="molecule type" value="Genomic_DNA"/>
</dbReference>
<dbReference type="SUPFAM" id="SSF52540">
    <property type="entry name" value="P-loop containing nucleoside triphosphate hydrolases"/>
    <property type="match status" value="1"/>
</dbReference>
<dbReference type="GO" id="GO:0016020">
    <property type="term" value="C:membrane"/>
    <property type="evidence" value="ECO:0007669"/>
    <property type="project" value="TreeGrafter"/>
</dbReference>
<name>A0A4P9Y0C1_9FUNG</name>
<dbReference type="GO" id="GO:0005524">
    <property type="term" value="F:ATP binding"/>
    <property type="evidence" value="ECO:0007669"/>
    <property type="project" value="UniProtKB-KW"/>
</dbReference>
<proteinExistence type="predicted"/>
<dbReference type="PANTHER" id="PTHR24223">
    <property type="entry name" value="ATP-BINDING CASSETTE SUB-FAMILY C"/>
    <property type="match status" value="1"/>
</dbReference>
<keyword evidence="1" id="KW-0547">Nucleotide-binding</keyword>
<dbReference type="Proteomes" id="UP000267251">
    <property type="component" value="Unassembled WGS sequence"/>
</dbReference>
<feature type="non-terminal residue" evidence="4">
    <location>
        <position position="1"/>
    </location>
</feature>
<dbReference type="AlphaFoldDB" id="A0A4P9Y0C1"/>
<keyword evidence="2" id="KW-0067">ATP-binding</keyword>
<dbReference type="InterPro" id="IPR050173">
    <property type="entry name" value="ABC_transporter_C-like"/>
</dbReference>
<dbReference type="Pfam" id="PF00005">
    <property type="entry name" value="ABC_tran"/>
    <property type="match status" value="1"/>
</dbReference>
<evidence type="ECO:0000256" key="2">
    <source>
        <dbReference type="ARBA" id="ARBA00022840"/>
    </source>
</evidence>